<dbReference type="SUPFAM" id="SSF48179">
    <property type="entry name" value="6-phosphogluconate dehydrogenase C-terminal domain-like"/>
    <property type="match status" value="1"/>
</dbReference>
<sequence>MKDAKHLDREATIAVLGLGFVGLPLSVMLAEKGFNVTGIDLDPRKLASINSFKSYIDDISSERLTNVMKANRFRVTDDFDRLEDVKNIIICVPTPLTADKNPDLTFVNSAGEEIQKRLKKGHLVVLESSTFPGTTKEVLLPILEKSGLKAGSDFFLANSPERIDPGNETYRVDQIPKVLGGITTACAEAAFDIYDKIYDKVVLVSSAEAAELTKLLENTFRFINISFINEIAMLCEHLGVDIWEVIGAASTKPYGFTPFYPGPGIGGHCIPVDPLYLQWKLGQYSTVSEFIHLSDEINERMVHYIVRYTKQLLQAEGKDASPKVLVYGVTYKKDVADTRDSKALEIMEEMKAEGMDVYYHDPLIPSLRIQNDLLTSSSLTDQLLSDMDAVVILTDHSSIPLQQILDHSSIIFDTRNITRGRSSVGKVVRLGEGKKI</sequence>
<dbReference type="STRING" id="284581.AMD01_16670"/>
<accession>A0A0M0KVV7</accession>
<dbReference type="Gene3D" id="3.40.50.720">
    <property type="entry name" value="NAD(P)-binding Rossmann-like Domain"/>
    <property type="match status" value="2"/>
</dbReference>
<dbReference type="Pfam" id="PF00984">
    <property type="entry name" value="UDPG_MGDP_dh"/>
    <property type="match status" value="1"/>
</dbReference>
<evidence type="ECO:0000256" key="4">
    <source>
        <dbReference type="SAM" id="Phobius"/>
    </source>
</evidence>
<keyword evidence="4" id="KW-0812">Transmembrane</keyword>
<dbReference type="PANTHER" id="PTHR43491:SF1">
    <property type="entry name" value="UDP-N-ACETYL-D-MANNOSAMINE DEHYDROGENASE"/>
    <property type="match status" value="1"/>
</dbReference>
<dbReference type="Pfam" id="PF03720">
    <property type="entry name" value="UDPG_MGDP_dh_C"/>
    <property type="match status" value="1"/>
</dbReference>
<dbReference type="PIRSF" id="PIRSF000124">
    <property type="entry name" value="UDPglc_GDPman_dh"/>
    <property type="match status" value="1"/>
</dbReference>
<keyword evidence="4" id="KW-1133">Transmembrane helix</keyword>
<name>A0A0M0KVV7_9BACI</name>
<dbReference type="InterPro" id="IPR036220">
    <property type="entry name" value="UDP-Glc/GDP-Man_DH_C_sf"/>
</dbReference>
<dbReference type="NCBIfam" id="TIGR03026">
    <property type="entry name" value="NDP-sugDHase"/>
    <property type="match status" value="1"/>
</dbReference>
<dbReference type="InterPro" id="IPR008927">
    <property type="entry name" value="6-PGluconate_DH-like_C_sf"/>
</dbReference>
<dbReference type="InterPro" id="IPR028359">
    <property type="entry name" value="UDP_ManNAc/GlcNAc_DH"/>
</dbReference>
<keyword evidence="2" id="KW-0520">NAD</keyword>
<dbReference type="AlphaFoldDB" id="A0A0M0KVV7"/>
<keyword evidence="1" id="KW-0560">Oxidoreductase</keyword>
<dbReference type="Proteomes" id="UP000037558">
    <property type="component" value="Unassembled WGS sequence"/>
</dbReference>
<dbReference type="SUPFAM" id="SSF51735">
    <property type="entry name" value="NAD(P)-binding Rossmann-fold domains"/>
    <property type="match status" value="1"/>
</dbReference>
<dbReference type="GO" id="GO:0016628">
    <property type="term" value="F:oxidoreductase activity, acting on the CH-CH group of donors, NAD or NADP as acceptor"/>
    <property type="evidence" value="ECO:0007669"/>
    <property type="project" value="InterPro"/>
</dbReference>
<protein>
    <submittedName>
        <fullName evidence="6">UDP-N-acetyl-D-glucosamine dehydrogenase</fullName>
    </submittedName>
</protein>
<dbReference type="SUPFAM" id="SSF52413">
    <property type="entry name" value="UDP-glucose/GDP-mannose dehydrogenase C-terminal domain"/>
    <property type="match status" value="1"/>
</dbReference>
<dbReference type="PIRSF" id="PIRSF500136">
    <property type="entry name" value="UDP_ManNAc_DH"/>
    <property type="match status" value="1"/>
</dbReference>
<proteinExistence type="inferred from homology"/>
<dbReference type="Pfam" id="PF03721">
    <property type="entry name" value="UDPG_MGDP_dh_N"/>
    <property type="match status" value="1"/>
</dbReference>
<dbReference type="RefSeq" id="WP_053402576.1">
    <property type="nucleotide sequence ID" value="NZ_JAUKEN010000001.1"/>
</dbReference>
<evidence type="ECO:0000313" key="6">
    <source>
        <dbReference type="EMBL" id="KOO42777.1"/>
    </source>
</evidence>
<comment type="caution">
    <text evidence="6">The sequence shown here is derived from an EMBL/GenBank/DDBJ whole genome shotgun (WGS) entry which is preliminary data.</text>
</comment>
<keyword evidence="4" id="KW-0472">Membrane</keyword>
<feature type="domain" description="UDP-glucose/GDP-mannose dehydrogenase C-terminal" evidence="5">
    <location>
        <begin position="325"/>
        <end position="420"/>
    </location>
</feature>
<dbReference type="InterPro" id="IPR036291">
    <property type="entry name" value="NAD(P)-bd_dom_sf"/>
</dbReference>
<organism evidence="6 7">
    <name type="scientific">Priestia koreensis</name>
    <dbReference type="NCBI Taxonomy" id="284581"/>
    <lineage>
        <taxon>Bacteria</taxon>
        <taxon>Bacillati</taxon>
        <taxon>Bacillota</taxon>
        <taxon>Bacilli</taxon>
        <taxon>Bacillales</taxon>
        <taxon>Bacillaceae</taxon>
        <taxon>Priestia</taxon>
    </lineage>
</organism>
<evidence type="ECO:0000256" key="1">
    <source>
        <dbReference type="ARBA" id="ARBA00023002"/>
    </source>
</evidence>
<keyword evidence="7" id="KW-1185">Reference proteome</keyword>
<dbReference type="OrthoDB" id="9803238at2"/>
<evidence type="ECO:0000259" key="5">
    <source>
        <dbReference type="SMART" id="SM00984"/>
    </source>
</evidence>
<dbReference type="InterPro" id="IPR014027">
    <property type="entry name" value="UDP-Glc/GDP-Man_DH_C"/>
</dbReference>
<dbReference type="SMART" id="SM00984">
    <property type="entry name" value="UDPG_MGDP_dh_C"/>
    <property type="match status" value="1"/>
</dbReference>
<gene>
    <name evidence="6" type="ORF">AMD01_16670</name>
</gene>
<comment type="similarity">
    <text evidence="3">Belongs to the UDP-glucose/GDP-mannose dehydrogenase family.</text>
</comment>
<dbReference type="InterPro" id="IPR017476">
    <property type="entry name" value="UDP-Glc/GDP-Man"/>
</dbReference>
<evidence type="ECO:0000313" key="7">
    <source>
        <dbReference type="Proteomes" id="UP000037558"/>
    </source>
</evidence>
<dbReference type="PATRIC" id="fig|284581.3.peg.2836"/>
<dbReference type="GO" id="GO:0016616">
    <property type="term" value="F:oxidoreductase activity, acting on the CH-OH group of donors, NAD or NADP as acceptor"/>
    <property type="evidence" value="ECO:0007669"/>
    <property type="project" value="InterPro"/>
</dbReference>
<dbReference type="EMBL" id="LILC01000023">
    <property type="protein sequence ID" value="KOO42777.1"/>
    <property type="molecule type" value="Genomic_DNA"/>
</dbReference>
<dbReference type="PANTHER" id="PTHR43491">
    <property type="entry name" value="UDP-N-ACETYL-D-MANNOSAMINE DEHYDROGENASE"/>
    <property type="match status" value="1"/>
</dbReference>
<evidence type="ECO:0000256" key="2">
    <source>
        <dbReference type="ARBA" id="ARBA00023027"/>
    </source>
</evidence>
<dbReference type="InterPro" id="IPR001732">
    <property type="entry name" value="UDP-Glc/GDP-Man_DH_N"/>
</dbReference>
<dbReference type="GO" id="GO:0000271">
    <property type="term" value="P:polysaccharide biosynthetic process"/>
    <property type="evidence" value="ECO:0007669"/>
    <property type="project" value="InterPro"/>
</dbReference>
<dbReference type="InterPro" id="IPR014026">
    <property type="entry name" value="UDP-Glc/GDP-Man_DH_dimer"/>
</dbReference>
<reference evidence="7" key="1">
    <citation type="submission" date="2015-08" db="EMBL/GenBank/DDBJ databases">
        <title>Fjat-14210 dsm16467.</title>
        <authorList>
            <person name="Liu B."/>
            <person name="Wang J."/>
            <person name="Zhu Y."/>
            <person name="Liu G."/>
            <person name="Chen Q."/>
            <person name="Chen Z."/>
            <person name="Lan J."/>
            <person name="Che J."/>
            <person name="Ge C."/>
            <person name="Shi H."/>
            <person name="Pan Z."/>
            <person name="Liu X."/>
        </authorList>
    </citation>
    <scope>NUCLEOTIDE SEQUENCE [LARGE SCALE GENOMIC DNA]</scope>
    <source>
        <strain evidence="7">DSM 16467</strain>
    </source>
</reference>
<dbReference type="GO" id="GO:0051287">
    <property type="term" value="F:NAD binding"/>
    <property type="evidence" value="ECO:0007669"/>
    <property type="project" value="InterPro"/>
</dbReference>
<evidence type="ECO:0000256" key="3">
    <source>
        <dbReference type="PIRNR" id="PIRNR000124"/>
    </source>
</evidence>
<feature type="transmembrane region" description="Helical" evidence="4">
    <location>
        <begin position="12"/>
        <end position="30"/>
    </location>
</feature>